<organism evidence="1">
    <name type="scientific">uncultured prokaryote</name>
    <dbReference type="NCBI Taxonomy" id="198431"/>
    <lineage>
        <taxon>unclassified sequences</taxon>
        <taxon>environmental samples</taxon>
    </lineage>
</organism>
<sequence>MMIDWEGAELCYYYNGESHGIDLSDTQFAIVAKILGLEINHDGSVNCFSDETLKRFIGMDSNPLKLKKI</sequence>
<evidence type="ECO:0000313" key="1">
    <source>
        <dbReference type="EMBL" id="CRY94415.1"/>
    </source>
</evidence>
<reference evidence="1" key="2">
    <citation type="submission" date="2015-07" db="EMBL/GenBank/DDBJ databases">
        <title>Plasmids, circular viruses and viroids from rat gut.</title>
        <authorList>
            <person name="Jorgensen T.J."/>
            <person name="Hansen M.A."/>
            <person name="Xu Z."/>
            <person name="Tabak M.A."/>
            <person name="Sorensen S.J."/>
            <person name="Hansen L.H."/>
        </authorList>
    </citation>
    <scope>NUCLEOTIDE SEQUENCE</scope>
    <source>
        <plasmid evidence="1">pRGRH0249</plasmid>
    </source>
</reference>
<protein>
    <submittedName>
        <fullName evidence="1">Uncharacterized protein</fullName>
    </submittedName>
</protein>
<accession>A0A0H5PZ05</accession>
<proteinExistence type="predicted"/>
<geneLocation type="plasmid" evidence="1">
    <name>pRGRH0249</name>
</geneLocation>
<dbReference type="AlphaFoldDB" id="A0A0H5PZ05"/>
<reference evidence="1" key="1">
    <citation type="submission" date="2015-06" db="EMBL/GenBank/DDBJ databases">
        <authorList>
            <person name="Joergensen T."/>
        </authorList>
    </citation>
    <scope>NUCLEOTIDE SEQUENCE</scope>
    <source>
        <plasmid evidence="1">pRGRH0249</plasmid>
    </source>
</reference>
<dbReference type="EMBL" id="LN852922">
    <property type="protein sequence ID" value="CRY94415.1"/>
    <property type="molecule type" value="Genomic_DNA"/>
</dbReference>
<name>A0A0H5PZ05_9ZZZZ</name>
<keyword evidence="1" id="KW-0614">Plasmid</keyword>